<evidence type="ECO:0000313" key="1">
    <source>
        <dbReference type="EMBL" id="WPJ97028.1"/>
    </source>
</evidence>
<protein>
    <submittedName>
        <fullName evidence="1">Uncharacterized protein</fullName>
    </submittedName>
</protein>
<name>A0ABZ0RPI3_9BACT</name>
<organism evidence="1 2">
    <name type="scientific">Coraliomargarita algicola</name>
    <dbReference type="NCBI Taxonomy" id="3092156"/>
    <lineage>
        <taxon>Bacteria</taxon>
        <taxon>Pseudomonadati</taxon>
        <taxon>Verrucomicrobiota</taxon>
        <taxon>Opitutia</taxon>
        <taxon>Puniceicoccales</taxon>
        <taxon>Coraliomargaritaceae</taxon>
        <taxon>Coraliomargarita</taxon>
    </lineage>
</organism>
<gene>
    <name evidence="1" type="ORF">SH580_04825</name>
</gene>
<reference evidence="1 2" key="1">
    <citation type="submission" date="2023-11" db="EMBL/GenBank/DDBJ databases">
        <title>Coraliomargarita sp. nov., isolated from marine algae.</title>
        <authorList>
            <person name="Lee J.K."/>
            <person name="Baek J.H."/>
            <person name="Kim J.M."/>
            <person name="Choi D.G."/>
            <person name="Jeon C.O."/>
        </authorList>
    </citation>
    <scope>NUCLEOTIDE SEQUENCE [LARGE SCALE GENOMIC DNA]</scope>
    <source>
        <strain evidence="1 2">J2-16</strain>
    </source>
</reference>
<dbReference type="Proteomes" id="UP001324993">
    <property type="component" value="Chromosome"/>
</dbReference>
<proteinExistence type="predicted"/>
<evidence type="ECO:0000313" key="2">
    <source>
        <dbReference type="Proteomes" id="UP001324993"/>
    </source>
</evidence>
<keyword evidence="2" id="KW-1185">Reference proteome</keyword>
<accession>A0ABZ0RPI3</accession>
<sequence length="161" mass="16904">MVGGTSDDSVTVQVFHNASELFSATGSAGRLTETDGSFALTALKVAAGDTLSFVVGSHGGSVGDEVALNVSIQFERESSVESGDLALGIQSDAAWAEGIARLQFSGVPGLSYQIEKSSDLADSDGWTVVDTIPFLPASLYDVYLESDEEQAFWRISTVDVE</sequence>
<dbReference type="EMBL" id="CP138858">
    <property type="protein sequence ID" value="WPJ97028.1"/>
    <property type="molecule type" value="Genomic_DNA"/>
</dbReference>
<dbReference type="RefSeq" id="WP_319833880.1">
    <property type="nucleotide sequence ID" value="NZ_CP138858.1"/>
</dbReference>